<accession>A0A1H8A789</accession>
<dbReference type="InterPro" id="IPR050922">
    <property type="entry name" value="LytR/CpsA/Psr_CW_biosynth"/>
</dbReference>
<organism evidence="6 7">
    <name type="scientific">Mesobacillus persicus</name>
    <dbReference type="NCBI Taxonomy" id="930146"/>
    <lineage>
        <taxon>Bacteria</taxon>
        <taxon>Bacillati</taxon>
        <taxon>Bacillota</taxon>
        <taxon>Bacilli</taxon>
        <taxon>Bacillales</taxon>
        <taxon>Bacillaceae</taxon>
        <taxon>Mesobacillus</taxon>
    </lineage>
</organism>
<evidence type="ECO:0000313" key="7">
    <source>
        <dbReference type="Proteomes" id="UP000198553"/>
    </source>
</evidence>
<keyword evidence="2" id="KW-0812">Transmembrane</keyword>
<dbReference type="PANTHER" id="PTHR33392">
    <property type="entry name" value="POLYISOPRENYL-TEICHOIC ACID--PEPTIDOGLYCAN TEICHOIC ACID TRANSFERASE TAGU"/>
    <property type="match status" value="1"/>
</dbReference>
<keyword evidence="4" id="KW-1133">Transmembrane helix</keyword>
<sequence length="347" mass="40143">MRPNTQHSMNRSHNHIMKKKKRRKRNIFLLLTLIFLSVISITGYFALQTYVAATNSYEVIDGREEKSELREEPVFVSNDPFSVIILGIENYTDENDRGRSDTIMVATFNPEQQTMKLVSIPRDTLVNIPDYKSDKINHSYSIGGKEKVIATVEDFLEVPIDYYVTVNFQGFTNIIDTLGGVKVDVPFDFNDINRDWERFYFYEGVQTLNGDEALVYARMRKQDPRGDFGRNERQRQIVAGVIDKISSPSTFLKIDDIVEVISDNIGTNMRMREALAFIKKYPDFNASSIEQQEIKGYDEYINNIYYFTPDKESVNGLKQTLKEHLELIENTNEIDTSQEITTNQIQS</sequence>
<reference evidence="7" key="1">
    <citation type="submission" date="2016-10" db="EMBL/GenBank/DDBJ databases">
        <authorList>
            <person name="Varghese N."/>
            <person name="Submissions S."/>
        </authorList>
    </citation>
    <scope>NUCLEOTIDE SEQUENCE [LARGE SCALE GENOMIC DNA]</scope>
    <source>
        <strain evidence="7">B48,IBRC-M 10115,DSM 25386,CECT 8001</strain>
    </source>
</reference>
<gene>
    <name evidence="6" type="ORF">SAMN05192533_104236</name>
</gene>
<evidence type="ECO:0000256" key="3">
    <source>
        <dbReference type="ARBA" id="ARBA00022968"/>
    </source>
</evidence>
<dbReference type="PANTHER" id="PTHR33392:SF10">
    <property type="entry name" value="POLYISOPRENYL-TEICHOIC ACID--PEPTIDOGLYCAN TEICHOIC ACID TRANSFERASE TAGV"/>
    <property type="match status" value="1"/>
</dbReference>
<protein>
    <submittedName>
        <fullName evidence="6">Cell envelope-related function transcriptional attenuator common domain-containing protein</fullName>
    </submittedName>
</protein>
<proteinExistence type="inferred from homology"/>
<evidence type="ECO:0000256" key="2">
    <source>
        <dbReference type="ARBA" id="ARBA00022692"/>
    </source>
</evidence>
<keyword evidence="4" id="KW-0472">Membrane</keyword>
<name>A0A1H8A789_9BACI</name>
<dbReference type="STRING" id="930146.SAMN05192533_104236"/>
<dbReference type="RefSeq" id="WP_244532529.1">
    <property type="nucleotide sequence ID" value="NZ_FOBW01000004.1"/>
</dbReference>
<keyword evidence="7" id="KW-1185">Reference proteome</keyword>
<evidence type="ECO:0000256" key="1">
    <source>
        <dbReference type="ARBA" id="ARBA00006068"/>
    </source>
</evidence>
<dbReference type="EMBL" id="FOBW01000004">
    <property type="protein sequence ID" value="SEM65407.1"/>
    <property type="molecule type" value="Genomic_DNA"/>
</dbReference>
<dbReference type="Pfam" id="PF03816">
    <property type="entry name" value="LytR_cpsA_psr"/>
    <property type="match status" value="1"/>
</dbReference>
<dbReference type="NCBIfam" id="TIGR00350">
    <property type="entry name" value="lytR_cpsA_psr"/>
    <property type="match status" value="1"/>
</dbReference>
<dbReference type="AlphaFoldDB" id="A0A1H8A789"/>
<keyword evidence="3" id="KW-0735">Signal-anchor</keyword>
<dbReference type="InterPro" id="IPR004474">
    <property type="entry name" value="LytR_CpsA_psr"/>
</dbReference>
<comment type="similarity">
    <text evidence="1">Belongs to the LytR/CpsA/Psr (LCP) family.</text>
</comment>
<feature type="domain" description="Cell envelope-related transcriptional attenuator" evidence="5">
    <location>
        <begin position="99"/>
        <end position="246"/>
    </location>
</feature>
<dbReference type="GO" id="GO:0071555">
    <property type="term" value="P:cell wall organization"/>
    <property type="evidence" value="ECO:0007669"/>
    <property type="project" value="UniProtKB-KW"/>
</dbReference>
<dbReference type="Gene3D" id="3.40.630.190">
    <property type="entry name" value="LCP protein"/>
    <property type="match status" value="1"/>
</dbReference>
<evidence type="ECO:0000313" key="6">
    <source>
        <dbReference type="EMBL" id="SEM65407.1"/>
    </source>
</evidence>
<evidence type="ECO:0000259" key="5">
    <source>
        <dbReference type="Pfam" id="PF03816"/>
    </source>
</evidence>
<dbReference type="Proteomes" id="UP000198553">
    <property type="component" value="Unassembled WGS sequence"/>
</dbReference>
<evidence type="ECO:0000256" key="4">
    <source>
        <dbReference type="ARBA" id="ARBA00022989"/>
    </source>
</evidence>